<dbReference type="STRING" id="760192.Halhy_4930"/>
<dbReference type="HOGENOM" id="CLU_1132345_0_0_10"/>
<proteinExistence type="predicted"/>
<sequence>MAEFGKPEDLLKNLDRVVKKSVEASTTYWKDMAITWQQFYTSQKSGVSVDGIVDTLADSWKHWVQLQIKYAESLYDLSFENTKSKTEVFEEAPIVQEKRKEMFLQGVPGETAVMLIRLRSNDNLQYNCRLESNGFTDVLRGNPVAFYLRFTPETFVLLPNEEVEAQMYVSVPADANPGHYKTTIVINGYKNSIFDLILSVQSQQIPVEKPQEENPPKPAPRRATSRSSKPRGEGLSVKKTKVKKS</sequence>
<evidence type="ECO:0000313" key="3">
    <source>
        <dbReference type="Proteomes" id="UP000008461"/>
    </source>
</evidence>
<name>F4L049_HALH1</name>
<evidence type="ECO:0000313" key="2">
    <source>
        <dbReference type="EMBL" id="AEE52758.1"/>
    </source>
</evidence>
<keyword evidence="3" id="KW-1185">Reference proteome</keyword>
<evidence type="ECO:0000256" key="1">
    <source>
        <dbReference type="SAM" id="MobiDB-lite"/>
    </source>
</evidence>
<dbReference type="EMBL" id="CP002691">
    <property type="protein sequence ID" value="AEE52758.1"/>
    <property type="molecule type" value="Genomic_DNA"/>
</dbReference>
<accession>F4L049</accession>
<reference evidence="2 3" key="1">
    <citation type="journal article" date="2011" name="Stand. Genomic Sci.">
        <title>Complete genome sequence of Haliscomenobacter hydrossis type strain (O).</title>
        <authorList>
            <consortium name="US DOE Joint Genome Institute (JGI-PGF)"/>
            <person name="Daligault H."/>
            <person name="Lapidus A."/>
            <person name="Zeytun A."/>
            <person name="Nolan M."/>
            <person name="Lucas S."/>
            <person name="Del Rio T.G."/>
            <person name="Tice H."/>
            <person name="Cheng J.F."/>
            <person name="Tapia R."/>
            <person name="Han C."/>
            <person name="Goodwin L."/>
            <person name="Pitluck S."/>
            <person name="Liolios K."/>
            <person name="Pagani I."/>
            <person name="Ivanova N."/>
            <person name="Huntemann M."/>
            <person name="Mavromatis K."/>
            <person name="Mikhailova N."/>
            <person name="Pati A."/>
            <person name="Chen A."/>
            <person name="Palaniappan K."/>
            <person name="Land M."/>
            <person name="Hauser L."/>
            <person name="Brambilla E.M."/>
            <person name="Rohde M."/>
            <person name="Verbarg S."/>
            <person name="Goker M."/>
            <person name="Bristow J."/>
            <person name="Eisen J.A."/>
            <person name="Markowitz V."/>
            <person name="Hugenholtz P."/>
            <person name="Kyrpides N.C."/>
            <person name="Klenk H.P."/>
            <person name="Woyke T."/>
        </authorList>
    </citation>
    <scope>NUCLEOTIDE SEQUENCE [LARGE SCALE GENOMIC DNA]</scope>
    <source>
        <strain evidence="3">ATCC 27775 / DSM 1100 / LMG 10767 / O</strain>
    </source>
</reference>
<dbReference type="RefSeq" id="WP_013767294.1">
    <property type="nucleotide sequence ID" value="NC_015510.1"/>
</dbReference>
<protein>
    <submittedName>
        <fullName evidence="2">Uncharacterized protein</fullName>
    </submittedName>
</protein>
<dbReference type="AlphaFoldDB" id="F4L049"/>
<organism evidence="2 3">
    <name type="scientific">Haliscomenobacter hydrossis (strain ATCC 27775 / DSM 1100 / LMG 10767 / O)</name>
    <dbReference type="NCBI Taxonomy" id="760192"/>
    <lineage>
        <taxon>Bacteria</taxon>
        <taxon>Pseudomonadati</taxon>
        <taxon>Bacteroidota</taxon>
        <taxon>Saprospiria</taxon>
        <taxon>Saprospirales</taxon>
        <taxon>Haliscomenobacteraceae</taxon>
        <taxon>Haliscomenobacter</taxon>
    </lineage>
</organism>
<dbReference type="Proteomes" id="UP000008461">
    <property type="component" value="Chromosome"/>
</dbReference>
<dbReference type="KEGG" id="hhy:Halhy_4930"/>
<feature type="region of interest" description="Disordered" evidence="1">
    <location>
        <begin position="205"/>
        <end position="245"/>
    </location>
</feature>
<gene>
    <name evidence="2" type="ordered locus">Halhy_4930</name>
</gene>
<reference key="2">
    <citation type="submission" date="2011-04" db="EMBL/GenBank/DDBJ databases">
        <title>Complete sequence of chromosome of Haliscomenobacter hydrossis DSM 1100.</title>
        <authorList>
            <consortium name="US DOE Joint Genome Institute (JGI-PGF)"/>
            <person name="Lucas S."/>
            <person name="Han J."/>
            <person name="Lapidus A."/>
            <person name="Bruce D."/>
            <person name="Goodwin L."/>
            <person name="Pitluck S."/>
            <person name="Peters L."/>
            <person name="Kyrpides N."/>
            <person name="Mavromatis K."/>
            <person name="Ivanova N."/>
            <person name="Ovchinnikova G."/>
            <person name="Pagani I."/>
            <person name="Daligault H."/>
            <person name="Detter J.C."/>
            <person name="Han C."/>
            <person name="Land M."/>
            <person name="Hauser L."/>
            <person name="Markowitz V."/>
            <person name="Cheng J.-F."/>
            <person name="Hugenholtz P."/>
            <person name="Woyke T."/>
            <person name="Wu D."/>
            <person name="Verbarg S."/>
            <person name="Frueling A."/>
            <person name="Brambilla E."/>
            <person name="Klenk H.-P."/>
            <person name="Eisen J.A."/>
        </authorList>
    </citation>
    <scope>NUCLEOTIDE SEQUENCE</scope>
    <source>
        <strain>DSM 1100</strain>
    </source>
</reference>